<keyword evidence="3" id="KW-1185">Reference proteome</keyword>
<name>H2CBX6_9LEPT</name>
<dbReference type="RefSeq" id="WP_002775528.1">
    <property type="nucleotide sequence ID" value="NZ_JH597773.1"/>
</dbReference>
<accession>H2CBX6</accession>
<evidence type="ECO:0000256" key="1">
    <source>
        <dbReference type="SAM" id="Phobius"/>
    </source>
</evidence>
<dbReference type="HOGENOM" id="CLU_1068733_0_0_12"/>
<dbReference type="STRING" id="183.GCA_002009735_00266"/>
<protein>
    <submittedName>
        <fullName evidence="2">Uncharacterized protein</fullName>
    </submittedName>
</protein>
<keyword evidence="1" id="KW-1133">Transmembrane helix</keyword>
<dbReference type="AlphaFoldDB" id="H2CBX6"/>
<organism evidence="2 3">
    <name type="scientific">Leptonema illini DSM 21528</name>
    <dbReference type="NCBI Taxonomy" id="929563"/>
    <lineage>
        <taxon>Bacteria</taxon>
        <taxon>Pseudomonadati</taxon>
        <taxon>Spirochaetota</taxon>
        <taxon>Spirochaetia</taxon>
        <taxon>Leptospirales</taxon>
        <taxon>Leptospiraceae</taxon>
        <taxon>Leptonema</taxon>
    </lineage>
</organism>
<sequence>MIIVYTKEHILKVFACSHEIARVVDPAVDPGLEPREDLLLRDWIEGMDLILDARVQLDHFRKAYSASIPETEFGNLWRSKDSTLGALADLIAEHSQPVHIPEWKFVGRECERGTILRFLLHSINSRSPQRIATGRTSLGFLAKGRDWSFVDAINIPFPGVLPPPVRVSHRRLQPVQVRVIQSAFSIVSVASGVAVVAAFLLKAPAAAIIGAFFLALSITSMILFRKQLGLASTVHYIFPGVRSLRELSLLICERRKGGSA</sequence>
<dbReference type="EMBL" id="JH597773">
    <property type="protein sequence ID" value="EHQ08648.1"/>
    <property type="molecule type" value="Genomic_DNA"/>
</dbReference>
<reference evidence="2 3" key="1">
    <citation type="submission" date="2011-10" db="EMBL/GenBank/DDBJ databases">
        <title>The Improved High-Quality Draft genome of Leptonema illini DSM 21528.</title>
        <authorList>
            <consortium name="US DOE Joint Genome Institute (JGI-PGF)"/>
            <person name="Lucas S."/>
            <person name="Copeland A."/>
            <person name="Lapidus A."/>
            <person name="Glavina del Rio T."/>
            <person name="Dalin E."/>
            <person name="Tice H."/>
            <person name="Bruce D."/>
            <person name="Goodwin L."/>
            <person name="Pitluck S."/>
            <person name="Peters L."/>
            <person name="Mikhailova N."/>
            <person name="Held B."/>
            <person name="Kyrpides N."/>
            <person name="Mavromatis K."/>
            <person name="Ivanova N."/>
            <person name="Markowitz V."/>
            <person name="Cheng J.-F."/>
            <person name="Hugenholtz P."/>
            <person name="Woyke T."/>
            <person name="Wu D."/>
            <person name="Gronow S."/>
            <person name="Wellnitz S."/>
            <person name="Brambilla E.-M."/>
            <person name="Klenk H.-P."/>
            <person name="Eisen J.A."/>
        </authorList>
    </citation>
    <scope>NUCLEOTIDE SEQUENCE [LARGE SCALE GENOMIC DNA]</scope>
    <source>
        <strain evidence="2 3">DSM 21528</strain>
    </source>
</reference>
<evidence type="ECO:0000313" key="2">
    <source>
        <dbReference type="EMBL" id="EHQ08648.1"/>
    </source>
</evidence>
<gene>
    <name evidence="2" type="ORF">Lepil_4000</name>
</gene>
<dbReference type="Proteomes" id="UP000005737">
    <property type="component" value="Unassembled WGS sequence"/>
</dbReference>
<evidence type="ECO:0000313" key="3">
    <source>
        <dbReference type="Proteomes" id="UP000005737"/>
    </source>
</evidence>
<proteinExistence type="predicted"/>
<keyword evidence="1" id="KW-0812">Transmembrane</keyword>
<feature type="transmembrane region" description="Helical" evidence="1">
    <location>
        <begin position="179"/>
        <end position="200"/>
    </location>
</feature>
<feature type="transmembrane region" description="Helical" evidence="1">
    <location>
        <begin position="206"/>
        <end position="224"/>
    </location>
</feature>
<keyword evidence="1" id="KW-0472">Membrane</keyword>